<gene>
    <name evidence="1" type="ORF">GCK72_022986</name>
</gene>
<proteinExistence type="predicted"/>
<dbReference type="CTD" id="9807581"/>
<evidence type="ECO:0000313" key="1">
    <source>
        <dbReference type="EMBL" id="KAF1746530.1"/>
    </source>
</evidence>
<dbReference type="PANTHER" id="PTHR13088">
    <property type="entry name" value="FAS APOPTOTIC INHIBITORY MOLECULE FAIM"/>
    <property type="match status" value="1"/>
</dbReference>
<dbReference type="InterPro" id="IPR010695">
    <property type="entry name" value="FAIM1"/>
</dbReference>
<dbReference type="AlphaFoldDB" id="A0A6A5FV74"/>
<dbReference type="EMBL" id="WUAV01000006">
    <property type="protein sequence ID" value="KAF1746530.1"/>
    <property type="molecule type" value="Genomic_DNA"/>
</dbReference>
<sequence length="184" mass="20936">MSNSEDVILWKIPLKSKIHVVEFEHGERTGVRVLRVDGNELFRTGQYKMTGKASFQVDTLQCRVMVKAANPTLLIYALKVDGKLLKDYKKEHHRQWQSWDCNIDGVKWKIDLDKSTMEIRANGIIVPTTGEFLDDETVTSFTVGVKATPCKIVAIGSGNIEIGIIHKLYVNNVRVPINRDYFDD</sequence>
<accession>A0A6A5FV74</accession>
<dbReference type="Proteomes" id="UP000483820">
    <property type="component" value="Chromosome X"/>
</dbReference>
<evidence type="ECO:0000313" key="2">
    <source>
        <dbReference type="Proteomes" id="UP000483820"/>
    </source>
</evidence>
<dbReference type="GeneID" id="9807581"/>
<reference evidence="1 2" key="1">
    <citation type="submission" date="2019-12" db="EMBL/GenBank/DDBJ databases">
        <title>Chromosome-level assembly of the Caenorhabditis remanei genome.</title>
        <authorList>
            <person name="Teterina A.A."/>
            <person name="Willis J.H."/>
            <person name="Phillips P.C."/>
        </authorList>
    </citation>
    <scope>NUCLEOTIDE SEQUENCE [LARGE SCALE GENOMIC DNA]</scope>
    <source>
        <strain evidence="1 2">PX506</strain>
        <tissue evidence="1">Whole organism</tissue>
    </source>
</reference>
<dbReference type="GO" id="GO:1902042">
    <property type="term" value="P:negative regulation of extrinsic apoptotic signaling pathway via death domain receptors"/>
    <property type="evidence" value="ECO:0007669"/>
    <property type="project" value="TreeGrafter"/>
</dbReference>
<dbReference type="Gene3D" id="2.40.128.180">
    <property type="match status" value="2"/>
</dbReference>
<comment type="caution">
    <text evidence="1">The sequence shown here is derived from an EMBL/GenBank/DDBJ whole genome shotgun (WGS) entry which is preliminary data.</text>
</comment>
<protein>
    <submittedName>
        <fullName evidence="1">Uncharacterized protein</fullName>
    </submittedName>
</protein>
<name>A0A6A5FV74_CAERE</name>
<dbReference type="RefSeq" id="XP_003095294.2">
    <property type="nucleotide sequence ID" value="XM_003095246.2"/>
</dbReference>
<organism evidence="1 2">
    <name type="scientific">Caenorhabditis remanei</name>
    <name type="common">Caenorhabditis vulgaris</name>
    <dbReference type="NCBI Taxonomy" id="31234"/>
    <lineage>
        <taxon>Eukaryota</taxon>
        <taxon>Metazoa</taxon>
        <taxon>Ecdysozoa</taxon>
        <taxon>Nematoda</taxon>
        <taxon>Chromadorea</taxon>
        <taxon>Rhabditida</taxon>
        <taxon>Rhabditina</taxon>
        <taxon>Rhabditomorpha</taxon>
        <taxon>Rhabditoidea</taxon>
        <taxon>Rhabditidae</taxon>
        <taxon>Peloderinae</taxon>
        <taxon>Caenorhabditis</taxon>
    </lineage>
</organism>
<dbReference type="Pfam" id="PF06905">
    <property type="entry name" value="FAIM1"/>
    <property type="match status" value="1"/>
</dbReference>
<dbReference type="KEGG" id="crq:GCK72_022986"/>
<dbReference type="InterPro" id="IPR038513">
    <property type="entry name" value="FAIM1_dom_sf"/>
</dbReference>
<dbReference type="PANTHER" id="PTHR13088:SF3">
    <property type="entry name" value="FAS APOPTOTIC INHIBITORY MOLECULE 1"/>
    <property type="match status" value="1"/>
</dbReference>